<sequence>MAKVEAGYSHMGNAEAPFSDGKEPTQTRRKFLLGSLWRSDRKVIASRCGTTLWDYIFIRSCIFFLHWIAPLSILYCLAVYLVRPSPFHVSWALEAWVAFETAFYFLVYLPRKYYLQAAATHPIPVSREHRRLLFQRCHENIPDPERYLSKWFLNAPLSEMKRDNVKDFFLWAFFNTGEHDPVDDEELDEYVGEMEKLLERKIEPGRGSAKCMRVTVDKVDMLHRSLTWYMCVFVHRPHTSTTKLPILFIHGIGIGLYPYVNFLAELNVDSKTERSDGELGIIAVEIMPVSLRITGEALRREEMCQEILCIVKEHKWKKFVLVSHSYGSIISTYPLNTPQIAQKVGPILFIDPVSFLLHLPDVAYNFVCRKPRRANEHQLTYFASKDMGVSHTLSRRFFWSENILWKENIQRRRVTVVLGGKDPIVDTEVVGKYLTGADNGSRETGIWKEGIWKGDGLDVLWFRELDHMQVFYKKKTRGRLVDVVRRYSPMRHF</sequence>
<dbReference type="InterPro" id="IPR029058">
    <property type="entry name" value="AB_hydrolase_fold"/>
</dbReference>
<dbReference type="Gene3D" id="3.40.50.1820">
    <property type="entry name" value="alpha/beta hydrolase"/>
    <property type="match status" value="1"/>
</dbReference>
<dbReference type="RefSeq" id="XP_024733078.1">
    <property type="nucleotide sequence ID" value="XM_024885943.1"/>
</dbReference>
<feature type="transmembrane region" description="Helical" evidence="1">
    <location>
        <begin position="56"/>
        <end position="82"/>
    </location>
</feature>
<keyword evidence="1" id="KW-0472">Membrane</keyword>
<keyword evidence="1" id="KW-1133">Transmembrane helix</keyword>
<evidence type="ECO:0000313" key="2">
    <source>
        <dbReference type="EMBL" id="PMD56174.1"/>
    </source>
</evidence>
<dbReference type="GeneID" id="36594020"/>
<dbReference type="InParanoid" id="A0A2J6SZI4"/>
<name>A0A2J6SZI4_9HELO</name>
<dbReference type="SUPFAM" id="SSF53474">
    <property type="entry name" value="alpha/beta-Hydrolases"/>
    <property type="match status" value="1"/>
</dbReference>
<evidence type="ECO:0008006" key="4">
    <source>
        <dbReference type="Google" id="ProtNLM"/>
    </source>
</evidence>
<keyword evidence="1" id="KW-0812">Transmembrane</keyword>
<dbReference type="STRING" id="1095630.A0A2J6SZI4"/>
<gene>
    <name evidence="2" type="ORF">K444DRAFT_654401</name>
</gene>
<dbReference type="Proteomes" id="UP000235371">
    <property type="component" value="Unassembled WGS sequence"/>
</dbReference>
<proteinExistence type="predicted"/>
<dbReference type="OrthoDB" id="6431331at2759"/>
<evidence type="ECO:0000313" key="3">
    <source>
        <dbReference type="Proteomes" id="UP000235371"/>
    </source>
</evidence>
<keyword evidence="3" id="KW-1185">Reference proteome</keyword>
<feature type="transmembrane region" description="Helical" evidence="1">
    <location>
        <begin position="88"/>
        <end position="109"/>
    </location>
</feature>
<organism evidence="2 3">
    <name type="scientific">Hyaloscypha bicolor E</name>
    <dbReference type="NCBI Taxonomy" id="1095630"/>
    <lineage>
        <taxon>Eukaryota</taxon>
        <taxon>Fungi</taxon>
        <taxon>Dikarya</taxon>
        <taxon>Ascomycota</taxon>
        <taxon>Pezizomycotina</taxon>
        <taxon>Leotiomycetes</taxon>
        <taxon>Helotiales</taxon>
        <taxon>Hyaloscyphaceae</taxon>
        <taxon>Hyaloscypha</taxon>
        <taxon>Hyaloscypha bicolor</taxon>
    </lineage>
</organism>
<dbReference type="PANTHER" id="PTHR37471">
    <property type="entry name" value="UNNAMED PRODUCT"/>
    <property type="match status" value="1"/>
</dbReference>
<accession>A0A2J6SZI4</accession>
<dbReference type="EMBL" id="KZ613848">
    <property type="protein sequence ID" value="PMD56174.1"/>
    <property type="molecule type" value="Genomic_DNA"/>
</dbReference>
<reference evidence="2 3" key="1">
    <citation type="submission" date="2016-04" db="EMBL/GenBank/DDBJ databases">
        <title>A degradative enzymes factory behind the ericoid mycorrhizal symbiosis.</title>
        <authorList>
            <consortium name="DOE Joint Genome Institute"/>
            <person name="Martino E."/>
            <person name="Morin E."/>
            <person name="Grelet G."/>
            <person name="Kuo A."/>
            <person name="Kohler A."/>
            <person name="Daghino S."/>
            <person name="Barry K."/>
            <person name="Choi C."/>
            <person name="Cichocki N."/>
            <person name="Clum A."/>
            <person name="Copeland A."/>
            <person name="Hainaut M."/>
            <person name="Haridas S."/>
            <person name="Labutti K."/>
            <person name="Lindquist E."/>
            <person name="Lipzen A."/>
            <person name="Khouja H.-R."/>
            <person name="Murat C."/>
            <person name="Ohm R."/>
            <person name="Olson A."/>
            <person name="Spatafora J."/>
            <person name="Veneault-Fourrey C."/>
            <person name="Henrissat B."/>
            <person name="Grigoriev I."/>
            <person name="Martin F."/>
            <person name="Perotto S."/>
        </authorList>
    </citation>
    <scope>NUCLEOTIDE SEQUENCE [LARGE SCALE GENOMIC DNA]</scope>
    <source>
        <strain evidence="2 3">E</strain>
    </source>
</reference>
<dbReference type="PANTHER" id="PTHR37471:SF1">
    <property type="entry name" value="AB HYDROLASE-1 DOMAIN-CONTAINING PROTEIN"/>
    <property type="match status" value="1"/>
</dbReference>
<evidence type="ECO:0000256" key="1">
    <source>
        <dbReference type="SAM" id="Phobius"/>
    </source>
</evidence>
<protein>
    <recommendedName>
        <fullName evidence="4">AB hydrolase-1 domain-containing protein</fullName>
    </recommendedName>
</protein>
<dbReference type="AlphaFoldDB" id="A0A2J6SZI4"/>